<evidence type="ECO:0000256" key="1">
    <source>
        <dbReference type="PROSITE-ProRule" id="PRU00339"/>
    </source>
</evidence>
<dbReference type="OrthoDB" id="369370at2"/>
<protein>
    <submittedName>
        <fullName evidence="3">Tetratricopeptide repeat protein</fullName>
    </submittedName>
</protein>
<dbReference type="Gene3D" id="1.25.40.10">
    <property type="entry name" value="Tetratricopeptide repeat domain"/>
    <property type="match status" value="1"/>
</dbReference>
<dbReference type="Pfam" id="PF13414">
    <property type="entry name" value="TPR_11"/>
    <property type="match status" value="1"/>
</dbReference>
<keyword evidence="2" id="KW-0472">Membrane</keyword>
<reference evidence="3 4" key="1">
    <citation type="submission" date="2018-07" db="EMBL/GenBank/DDBJ databases">
        <title>Genomic Encyclopedia of Type Strains, Phase IV (KMG-IV): sequencing the most valuable type-strain genomes for metagenomic binning, comparative biology and taxonomic classification.</title>
        <authorList>
            <person name="Goeker M."/>
        </authorList>
    </citation>
    <scope>NUCLEOTIDE SEQUENCE [LARGE SCALE GENOMIC DNA]</scope>
    <source>
        <strain evidence="3 4">DSM 27016</strain>
    </source>
</reference>
<name>A0A369BDQ8_9FIRM</name>
<dbReference type="PROSITE" id="PS50005">
    <property type="entry name" value="TPR"/>
    <property type="match status" value="1"/>
</dbReference>
<organism evidence="3 4">
    <name type="scientific">Anaerobacterium chartisolvens</name>
    <dbReference type="NCBI Taxonomy" id="1297424"/>
    <lineage>
        <taxon>Bacteria</taxon>
        <taxon>Bacillati</taxon>
        <taxon>Bacillota</taxon>
        <taxon>Clostridia</taxon>
        <taxon>Eubacteriales</taxon>
        <taxon>Oscillospiraceae</taxon>
        <taxon>Anaerobacterium</taxon>
    </lineage>
</organism>
<dbReference type="InterPro" id="IPR011990">
    <property type="entry name" value="TPR-like_helical_dom_sf"/>
</dbReference>
<feature type="transmembrane region" description="Helical" evidence="2">
    <location>
        <begin position="33"/>
        <end position="53"/>
    </location>
</feature>
<dbReference type="RefSeq" id="WP_114296593.1">
    <property type="nucleotide sequence ID" value="NZ_QPJT01000004.1"/>
</dbReference>
<dbReference type="Pfam" id="PF13432">
    <property type="entry name" value="TPR_16"/>
    <property type="match status" value="1"/>
</dbReference>
<dbReference type="AlphaFoldDB" id="A0A369BDQ8"/>
<feature type="transmembrane region" description="Helical" evidence="2">
    <location>
        <begin position="7"/>
        <end position="27"/>
    </location>
</feature>
<feature type="repeat" description="TPR" evidence="1">
    <location>
        <begin position="184"/>
        <end position="217"/>
    </location>
</feature>
<dbReference type="PANTHER" id="PTHR12558:SF13">
    <property type="entry name" value="CELL DIVISION CYCLE PROTEIN 27 HOMOLOG"/>
    <property type="match status" value="1"/>
</dbReference>
<evidence type="ECO:0000313" key="3">
    <source>
        <dbReference type="EMBL" id="RCX18738.1"/>
    </source>
</evidence>
<proteinExistence type="predicted"/>
<dbReference type="Proteomes" id="UP000253034">
    <property type="component" value="Unassembled WGS sequence"/>
</dbReference>
<comment type="caution">
    <text evidence="3">The sequence shown here is derived from an EMBL/GenBank/DDBJ whole genome shotgun (WGS) entry which is preliminary data.</text>
</comment>
<evidence type="ECO:0000313" key="4">
    <source>
        <dbReference type="Proteomes" id="UP000253034"/>
    </source>
</evidence>
<evidence type="ECO:0000256" key="2">
    <source>
        <dbReference type="SAM" id="Phobius"/>
    </source>
</evidence>
<dbReference type="InterPro" id="IPR019734">
    <property type="entry name" value="TPR_rpt"/>
</dbReference>
<dbReference type="SMART" id="SM00028">
    <property type="entry name" value="TPR"/>
    <property type="match status" value="3"/>
</dbReference>
<keyword evidence="2" id="KW-1133">Transmembrane helix</keyword>
<dbReference type="PANTHER" id="PTHR12558">
    <property type="entry name" value="CELL DIVISION CYCLE 16,23,27"/>
    <property type="match status" value="1"/>
</dbReference>
<gene>
    <name evidence="3" type="ORF">DFR58_1047</name>
</gene>
<accession>A0A369BDQ8</accession>
<keyword evidence="1" id="KW-0802">TPR repeat</keyword>
<dbReference type="SUPFAM" id="SSF48452">
    <property type="entry name" value="TPR-like"/>
    <property type="match status" value="1"/>
</dbReference>
<keyword evidence="2" id="KW-0812">Transmembrane</keyword>
<dbReference type="EMBL" id="QPJT01000004">
    <property type="protein sequence ID" value="RCX18738.1"/>
    <property type="molecule type" value="Genomic_DNA"/>
</dbReference>
<keyword evidence="4" id="KW-1185">Reference proteome</keyword>
<sequence>MNRVKKVLINLVLPLIVIFILFTYNLFLGIAGILAYIAYIAYTIRTAIFVFLGNIRYSKGDLKGSSEYLRRAYITGKCKPATTASYAYLLLKSGNIEESEKILERLAASDISSDDKMLVKSNLALVYWKKGMIDEAVDMLTEVFESYRNTTVYGSLGYMLILKGDLERALTFNLEAYDYNGSNHVILDNLGQTYYLRGEYEKSLEIFEKLVSQKPSSPSTYYNYGLLLDKLGRPADALENLKKALGYNITFLSAVTEDEIKDKISDIEKRMG</sequence>